<gene>
    <name evidence="8" type="ORF">BSL78_07502</name>
</gene>
<comment type="caution">
    <text evidence="8">The sequence shown here is derived from an EMBL/GenBank/DDBJ whole genome shotgun (WGS) entry which is preliminary data.</text>
</comment>
<keyword evidence="5" id="KW-1015">Disulfide bond</keyword>
<evidence type="ECO:0000256" key="6">
    <source>
        <dbReference type="RuleBase" id="RU361235"/>
    </source>
</evidence>
<keyword evidence="4 6" id="KW-0378">Hydrolase</keyword>
<dbReference type="OrthoDB" id="19653at2759"/>
<dbReference type="GO" id="GO:0004104">
    <property type="term" value="F:cholinesterase activity"/>
    <property type="evidence" value="ECO:0007669"/>
    <property type="project" value="InterPro"/>
</dbReference>
<dbReference type="PANTHER" id="PTHR43918:SF4">
    <property type="entry name" value="CARBOXYLIC ESTER HYDROLASE"/>
    <property type="match status" value="1"/>
</dbReference>
<feature type="domain" description="Carboxylesterase type B" evidence="7">
    <location>
        <begin position="28"/>
        <end position="528"/>
    </location>
</feature>
<comment type="similarity">
    <text evidence="1 6">Belongs to the type-B carboxylesterase/lipase family.</text>
</comment>
<organism evidence="8 9">
    <name type="scientific">Stichopus japonicus</name>
    <name type="common">Sea cucumber</name>
    <dbReference type="NCBI Taxonomy" id="307972"/>
    <lineage>
        <taxon>Eukaryota</taxon>
        <taxon>Metazoa</taxon>
        <taxon>Echinodermata</taxon>
        <taxon>Eleutherozoa</taxon>
        <taxon>Echinozoa</taxon>
        <taxon>Holothuroidea</taxon>
        <taxon>Aspidochirotacea</taxon>
        <taxon>Aspidochirotida</taxon>
        <taxon>Stichopodidae</taxon>
        <taxon>Apostichopus</taxon>
    </lineage>
</organism>
<dbReference type="PANTHER" id="PTHR43918">
    <property type="entry name" value="ACETYLCHOLINESTERASE"/>
    <property type="match status" value="1"/>
</dbReference>
<feature type="chain" id="PRO_5013421650" description="Carboxylic ester hydrolase" evidence="6">
    <location>
        <begin position="24"/>
        <end position="600"/>
    </location>
</feature>
<comment type="similarity">
    <text evidence="2">Belongs to the 'GDXG' lipolytic enzyme family.</text>
</comment>
<reference evidence="8 9" key="1">
    <citation type="journal article" date="2017" name="PLoS Biol.">
        <title>The sea cucumber genome provides insights into morphological evolution and visceral regeneration.</title>
        <authorList>
            <person name="Zhang X."/>
            <person name="Sun L."/>
            <person name="Yuan J."/>
            <person name="Sun Y."/>
            <person name="Gao Y."/>
            <person name="Zhang L."/>
            <person name="Li S."/>
            <person name="Dai H."/>
            <person name="Hamel J.F."/>
            <person name="Liu C."/>
            <person name="Yu Y."/>
            <person name="Liu S."/>
            <person name="Lin W."/>
            <person name="Guo K."/>
            <person name="Jin S."/>
            <person name="Xu P."/>
            <person name="Storey K.B."/>
            <person name="Huan P."/>
            <person name="Zhang T."/>
            <person name="Zhou Y."/>
            <person name="Zhang J."/>
            <person name="Lin C."/>
            <person name="Li X."/>
            <person name="Xing L."/>
            <person name="Huo D."/>
            <person name="Sun M."/>
            <person name="Wang L."/>
            <person name="Mercier A."/>
            <person name="Li F."/>
            <person name="Yang H."/>
            <person name="Xiang J."/>
        </authorList>
    </citation>
    <scope>NUCLEOTIDE SEQUENCE [LARGE SCALE GENOMIC DNA]</scope>
    <source>
        <strain evidence="8">Shaxun</strain>
        <tissue evidence="8">Muscle</tissue>
    </source>
</reference>
<dbReference type="PRINTS" id="PR00878">
    <property type="entry name" value="CHOLNESTRASE"/>
</dbReference>
<dbReference type="Gene3D" id="3.40.50.1820">
    <property type="entry name" value="alpha/beta hydrolase"/>
    <property type="match status" value="1"/>
</dbReference>
<evidence type="ECO:0000259" key="7">
    <source>
        <dbReference type="Pfam" id="PF00135"/>
    </source>
</evidence>
<evidence type="ECO:0000313" key="9">
    <source>
        <dbReference type="Proteomes" id="UP000230750"/>
    </source>
</evidence>
<evidence type="ECO:0000256" key="3">
    <source>
        <dbReference type="ARBA" id="ARBA00022487"/>
    </source>
</evidence>
<feature type="signal peptide" evidence="6">
    <location>
        <begin position="1"/>
        <end position="23"/>
    </location>
</feature>
<dbReference type="AlphaFoldDB" id="A0A2G8L634"/>
<sequence length="600" mass="68610">MKYRFSRLCGVLYLMAFVHMTTSQISPIVVSTAMGDIMGERTPFAYQDQVVSVDTTVDIFRGIPYAKPPVGDLRFAKPQPMEPWLETYDATFFRPICWQIVENNITEEQSEDCLHLNVFSPDVQGSGYPVVVHIHGGGFIQGTGNSAYHDGRPMVSLGDVVYVTMNYRLNAFGFLSTGDPEMIGNYGLWDQSLSLKWIKENIEPFGGDPNNITIIGQSAGGASVGFHLIAEQSWNYFHRGILMSGNMMAPWGLETDSEKARSDAFLVGRLAGCEDATNSQELRDCLRQVEEERLIIAANAALATTTNVIPLVPTIDGEFITDDPRHLLEQEKFKMCDVMLGNTKDDGSLVAMRAYIELIPSPDPYSDYETFLDRVARFTYTYTNDVIVNSIAQQYLDWEDFDDPDTNYFYKYIELITDEAFHCTSEHTARAYAMSGNSVYRYYYTYRRPLSVSIPRWYGVGHGYDMPYVFGHFMNPRMNSTVPYSREEKQFSLQMMSYYTNFAKTGNPNVGNEVTFPWDRFTVPGLNILEEKPDFEAIPGARAEFNAFWNYYVLRLVTYSADLSEAEHQWREEFNRWKNDDLPAWRVDFQDYQDSDQCSP</sequence>
<dbReference type="ESTHER" id="stija-a0a2g8l634">
    <property type="family name" value="Cholinesterase-like"/>
</dbReference>
<evidence type="ECO:0000256" key="5">
    <source>
        <dbReference type="ARBA" id="ARBA00023157"/>
    </source>
</evidence>
<dbReference type="InterPro" id="IPR050654">
    <property type="entry name" value="AChE-related_enzymes"/>
</dbReference>
<keyword evidence="3" id="KW-0719">Serine esterase</keyword>
<dbReference type="InterPro" id="IPR029058">
    <property type="entry name" value="AB_hydrolase_fold"/>
</dbReference>
<dbReference type="InterPro" id="IPR019826">
    <property type="entry name" value="Carboxylesterase_B_AS"/>
</dbReference>
<evidence type="ECO:0000256" key="2">
    <source>
        <dbReference type="ARBA" id="ARBA00010515"/>
    </source>
</evidence>
<evidence type="ECO:0000256" key="4">
    <source>
        <dbReference type="ARBA" id="ARBA00022801"/>
    </source>
</evidence>
<dbReference type="EC" id="3.1.1.-" evidence="6"/>
<dbReference type="Proteomes" id="UP000230750">
    <property type="component" value="Unassembled WGS sequence"/>
</dbReference>
<dbReference type="EMBL" id="MRZV01000209">
    <property type="protein sequence ID" value="PIK55600.1"/>
    <property type="molecule type" value="Genomic_DNA"/>
</dbReference>
<dbReference type="FunFam" id="3.40.50.1820:FF:000029">
    <property type="entry name" value="Acetylcholinesterase"/>
    <property type="match status" value="1"/>
</dbReference>
<keyword evidence="9" id="KW-1185">Reference proteome</keyword>
<dbReference type="PROSITE" id="PS01173">
    <property type="entry name" value="LIPASE_GDXG_HIS"/>
    <property type="match status" value="1"/>
</dbReference>
<protein>
    <recommendedName>
        <fullName evidence="6">Carboxylic ester hydrolase</fullName>
        <ecNumber evidence="6">3.1.1.-</ecNumber>
    </recommendedName>
</protein>
<dbReference type="InterPro" id="IPR000997">
    <property type="entry name" value="Cholinesterase"/>
</dbReference>
<accession>A0A2G8L634</accession>
<dbReference type="Pfam" id="PF00135">
    <property type="entry name" value="COesterase"/>
    <property type="match status" value="1"/>
</dbReference>
<dbReference type="STRING" id="307972.A0A2G8L634"/>
<dbReference type="InterPro" id="IPR002168">
    <property type="entry name" value="Lipase_GDXG_HIS_AS"/>
</dbReference>
<proteinExistence type="inferred from homology"/>
<dbReference type="SUPFAM" id="SSF53474">
    <property type="entry name" value="alpha/beta-Hydrolases"/>
    <property type="match status" value="1"/>
</dbReference>
<dbReference type="InterPro" id="IPR002018">
    <property type="entry name" value="CarbesteraseB"/>
</dbReference>
<name>A0A2G8L634_STIJA</name>
<keyword evidence="6" id="KW-0732">Signal</keyword>
<dbReference type="PROSITE" id="PS00122">
    <property type="entry name" value="CARBOXYLESTERASE_B_1"/>
    <property type="match status" value="1"/>
</dbReference>
<evidence type="ECO:0000256" key="1">
    <source>
        <dbReference type="ARBA" id="ARBA00005964"/>
    </source>
</evidence>
<evidence type="ECO:0000313" key="8">
    <source>
        <dbReference type="EMBL" id="PIK55600.1"/>
    </source>
</evidence>